<name>A0AAV5ANV0_9AGAM</name>
<comment type="caution">
    <text evidence="1">The sequence shown here is derived from an EMBL/GenBank/DDBJ whole genome shotgun (WGS) entry which is preliminary data.</text>
</comment>
<sequence>MSLIPDPMFVDSTSMVTSATSSSLYIPPGQLPMHFQDPAGFDPALQVSDQAPQQLDPNSPEMFKSNIHIAQQHVLRIQHLAQNAIASIERAYTANSSYAIHASGEIISLRHAMDAFTEFLRSSGIGSLPPRPCDPNNIPSESQLVEEMTRSVQELFEKRQRLQENASAVVSLLASLPELREKTLSS</sequence>
<dbReference type="EMBL" id="BPWL01000010">
    <property type="protein sequence ID" value="GJJ15168.1"/>
    <property type="molecule type" value="Genomic_DNA"/>
</dbReference>
<evidence type="ECO:0000313" key="1">
    <source>
        <dbReference type="EMBL" id="GJJ15168.1"/>
    </source>
</evidence>
<evidence type="ECO:0000313" key="2">
    <source>
        <dbReference type="Proteomes" id="UP001050691"/>
    </source>
</evidence>
<keyword evidence="2" id="KW-1185">Reference proteome</keyword>
<dbReference type="Proteomes" id="UP001050691">
    <property type="component" value="Unassembled WGS sequence"/>
</dbReference>
<dbReference type="AlphaFoldDB" id="A0AAV5ANV0"/>
<accession>A0AAV5ANV0</accession>
<reference evidence="1" key="1">
    <citation type="submission" date="2021-10" db="EMBL/GenBank/DDBJ databases">
        <title>De novo Genome Assembly of Clathrus columnatus (Basidiomycota, Fungi) Using Illumina and Nanopore Sequence Data.</title>
        <authorList>
            <person name="Ogiso-Tanaka E."/>
            <person name="Itagaki H."/>
            <person name="Hosoya T."/>
            <person name="Hosaka K."/>
        </authorList>
    </citation>
    <scope>NUCLEOTIDE SEQUENCE</scope>
    <source>
        <strain evidence="1">MO-923</strain>
    </source>
</reference>
<proteinExistence type="predicted"/>
<organism evidence="1 2">
    <name type="scientific">Clathrus columnatus</name>
    <dbReference type="NCBI Taxonomy" id="1419009"/>
    <lineage>
        <taxon>Eukaryota</taxon>
        <taxon>Fungi</taxon>
        <taxon>Dikarya</taxon>
        <taxon>Basidiomycota</taxon>
        <taxon>Agaricomycotina</taxon>
        <taxon>Agaricomycetes</taxon>
        <taxon>Phallomycetidae</taxon>
        <taxon>Phallales</taxon>
        <taxon>Clathraceae</taxon>
        <taxon>Clathrus</taxon>
    </lineage>
</organism>
<gene>
    <name evidence="1" type="ORF">Clacol_009443</name>
</gene>
<protein>
    <submittedName>
        <fullName evidence="1">Uncharacterized protein</fullName>
    </submittedName>
</protein>